<dbReference type="InterPro" id="IPR052936">
    <property type="entry name" value="Jasmonate_Hydroxylase-like"/>
</dbReference>
<dbReference type="Gene3D" id="3.30.70.100">
    <property type="match status" value="1"/>
</dbReference>
<gene>
    <name evidence="2" type="ORF">BJF93_10035</name>
</gene>
<dbReference type="InterPro" id="IPR011008">
    <property type="entry name" value="Dimeric_a/b-barrel"/>
</dbReference>
<reference evidence="2 3" key="1">
    <citation type="submission" date="2016-09" db="EMBL/GenBank/DDBJ databases">
        <title>Rhizobium sp. nov., a novel species isolated from the rice rhizosphere.</title>
        <authorList>
            <person name="Zhao J."/>
            <person name="Zhang X."/>
        </authorList>
    </citation>
    <scope>NUCLEOTIDE SEQUENCE [LARGE SCALE GENOMIC DNA]</scope>
    <source>
        <strain evidence="2 3">1.7048</strain>
    </source>
</reference>
<proteinExistence type="predicted"/>
<dbReference type="EMBL" id="MKIP01000043">
    <property type="protein sequence ID" value="OLP59928.1"/>
    <property type="molecule type" value="Genomic_DNA"/>
</dbReference>
<dbReference type="Pfam" id="PF03992">
    <property type="entry name" value="ABM"/>
    <property type="match status" value="1"/>
</dbReference>
<dbReference type="RefSeq" id="WP_075627690.1">
    <property type="nucleotide sequence ID" value="NZ_FOAM01000002.1"/>
</dbReference>
<dbReference type="PANTHER" id="PTHR37811">
    <property type="entry name" value="BLL5343 PROTEIN"/>
    <property type="match status" value="1"/>
</dbReference>
<accession>A0A1Q9AWW9</accession>
<dbReference type="InterPro" id="IPR007138">
    <property type="entry name" value="ABM_dom"/>
</dbReference>
<dbReference type="AlphaFoldDB" id="A0A1Q9AWW9"/>
<evidence type="ECO:0000313" key="3">
    <source>
        <dbReference type="Proteomes" id="UP000186364"/>
    </source>
</evidence>
<dbReference type="Proteomes" id="UP000186364">
    <property type="component" value="Unassembled WGS sequence"/>
</dbReference>
<protein>
    <submittedName>
        <fullName evidence="2">Polysaccharide biosynthesis protein</fullName>
    </submittedName>
</protein>
<organism evidence="2 3">
    <name type="scientific">Xaviernesmea oryzae</name>
    <dbReference type="NCBI Taxonomy" id="464029"/>
    <lineage>
        <taxon>Bacteria</taxon>
        <taxon>Pseudomonadati</taxon>
        <taxon>Pseudomonadota</taxon>
        <taxon>Alphaproteobacteria</taxon>
        <taxon>Hyphomicrobiales</taxon>
        <taxon>Rhizobiaceae</taxon>
        <taxon>Rhizobium/Agrobacterium group</taxon>
        <taxon>Xaviernesmea</taxon>
    </lineage>
</organism>
<evidence type="ECO:0000313" key="2">
    <source>
        <dbReference type="EMBL" id="OLP59928.1"/>
    </source>
</evidence>
<feature type="domain" description="ABM" evidence="1">
    <location>
        <begin position="18"/>
        <end position="88"/>
    </location>
</feature>
<keyword evidence="3" id="KW-1185">Reference proteome</keyword>
<dbReference type="PANTHER" id="PTHR37811:SF2">
    <property type="entry name" value="ABM DOMAIN-CONTAINING PROTEIN"/>
    <property type="match status" value="1"/>
</dbReference>
<sequence>MADPTSPFAPLPEPPYYVVTFSSRRTAGDDGYGAMAEEMAALAQAQPGFLGVESVRGTDGFGITNSFWRDEASIQAWKAVVRHAAAQAAGRARWYQDYRVRVARVERAYGFGE</sequence>
<dbReference type="SUPFAM" id="SSF54909">
    <property type="entry name" value="Dimeric alpha+beta barrel"/>
    <property type="match status" value="1"/>
</dbReference>
<evidence type="ECO:0000259" key="1">
    <source>
        <dbReference type="Pfam" id="PF03992"/>
    </source>
</evidence>
<comment type="caution">
    <text evidence="2">The sequence shown here is derived from an EMBL/GenBank/DDBJ whole genome shotgun (WGS) entry which is preliminary data.</text>
</comment>
<dbReference type="OrthoDB" id="9797060at2"/>
<name>A0A1Q9AWW9_9HYPH</name>